<protein>
    <submittedName>
        <fullName evidence="1">Uncharacterized protein</fullName>
    </submittedName>
</protein>
<gene>
    <name evidence="1" type="ORF">SAMN05216522_11746</name>
</gene>
<reference evidence="2" key="1">
    <citation type="submission" date="2016-10" db="EMBL/GenBank/DDBJ databases">
        <authorList>
            <person name="Varghese N."/>
            <person name="Submissions S."/>
        </authorList>
    </citation>
    <scope>NUCLEOTIDE SEQUENCE [LARGE SCALE GENOMIC DNA]</scope>
    <source>
        <strain evidence="2">8N4</strain>
    </source>
</reference>
<accession>A0A1H9MR43</accession>
<dbReference type="RefSeq" id="WP_092678346.1">
    <property type="nucleotide sequence ID" value="NZ_FOGC01000017.1"/>
</dbReference>
<proteinExistence type="predicted"/>
<keyword evidence="2" id="KW-1185">Reference proteome</keyword>
<dbReference type="Proteomes" id="UP000242515">
    <property type="component" value="Unassembled WGS sequence"/>
</dbReference>
<dbReference type="OrthoDB" id="9864679at2"/>
<dbReference type="STRING" id="988801.SAMN05216522_11746"/>
<sequence length="130" mass="15093">MQELPIPKFTWTLHKDSNFSVQVVGWHSGRCYSWNVYANIFDSHPLFNSTDGIESIPMHCGITYDQLITTGFIEKKYDWQKDSQYRVVGSDYTHLYDNYEECAPSDGIPYPILVDARELIAYLLGFEPNK</sequence>
<dbReference type="AlphaFoldDB" id="A0A1H9MR43"/>
<dbReference type="EMBL" id="FOGC01000017">
    <property type="protein sequence ID" value="SER26098.1"/>
    <property type="molecule type" value="Genomic_DNA"/>
</dbReference>
<name>A0A1H9MR43_9GAMM</name>
<organism evidence="1 2">
    <name type="scientific">Rosenbergiella nectarea</name>
    <dbReference type="NCBI Taxonomy" id="988801"/>
    <lineage>
        <taxon>Bacteria</taxon>
        <taxon>Pseudomonadati</taxon>
        <taxon>Pseudomonadota</taxon>
        <taxon>Gammaproteobacteria</taxon>
        <taxon>Enterobacterales</taxon>
        <taxon>Erwiniaceae</taxon>
        <taxon>Rosenbergiella</taxon>
    </lineage>
</organism>
<evidence type="ECO:0000313" key="1">
    <source>
        <dbReference type="EMBL" id="SER26098.1"/>
    </source>
</evidence>
<evidence type="ECO:0000313" key="2">
    <source>
        <dbReference type="Proteomes" id="UP000242515"/>
    </source>
</evidence>